<name>A0A3D8Y9U7_9BACT</name>
<gene>
    <name evidence="1" type="ORF">DSL64_14670</name>
</gene>
<dbReference type="OrthoDB" id="9798438at2"/>
<dbReference type="Proteomes" id="UP000256373">
    <property type="component" value="Unassembled WGS sequence"/>
</dbReference>
<organism evidence="1 2">
    <name type="scientific">Dyadobacter luteus</name>
    <dbReference type="NCBI Taxonomy" id="2259619"/>
    <lineage>
        <taxon>Bacteria</taxon>
        <taxon>Pseudomonadati</taxon>
        <taxon>Bacteroidota</taxon>
        <taxon>Cytophagia</taxon>
        <taxon>Cytophagales</taxon>
        <taxon>Spirosomataceae</taxon>
        <taxon>Dyadobacter</taxon>
    </lineage>
</organism>
<reference evidence="1 2" key="1">
    <citation type="submission" date="2018-07" db="EMBL/GenBank/DDBJ databases">
        <title>Dyadobacter roseus sp. nov., isolated from rose rhizosphere soil.</title>
        <authorList>
            <person name="Chen L."/>
        </authorList>
    </citation>
    <scope>NUCLEOTIDE SEQUENCE [LARGE SCALE GENOMIC DNA]</scope>
    <source>
        <strain evidence="1 2">RS19</strain>
    </source>
</reference>
<accession>A0A3D8Y9U7</accession>
<dbReference type="SUPFAM" id="SSF101898">
    <property type="entry name" value="NHL repeat"/>
    <property type="match status" value="1"/>
</dbReference>
<keyword evidence="2" id="KW-1185">Reference proteome</keyword>
<dbReference type="RefSeq" id="WP_115831669.1">
    <property type="nucleotide sequence ID" value="NZ_QNUL01000011.1"/>
</dbReference>
<evidence type="ECO:0000313" key="2">
    <source>
        <dbReference type="Proteomes" id="UP000256373"/>
    </source>
</evidence>
<protein>
    <submittedName>
        <fullName evidence="1">Uncharacterized protein</fullName>
    </submittedName>
</protein>
<sequence length="280" mass="31648">MNKLMYLWFAVKTVLCSCSSDHKENGFDKVRSDYKISKIGKLPSVADESSGLANGTKAGTYWTHNDSGGKPELYEIDEKGKLLSTRQVANAKNTDWEDLAEDHNGNLYIGDFGNNGNKRQDLNIYKVSDTGGNPARITFRYQNQTAFPPPENEMNYDCEAFFHSGNHLYLFSKNRSKSHNKVFLYQMSDQPGNYTLNTSDSIEINSQVTSADISPDGKTFVLLTYGKILLFAVDNGMINFKRPVGCFKIVKKQVEAILFLNNKDMLITNEQGQIFRVTRR</sequence>
<proteinExistence type="predicted"/>
<dbReference type="EMBL" id="QNUL01000011">
    <property type="protein sequence ID" value="REA60353.1"/>
    <property type="molecule type" value="Genomic_DNA"/>
</dbReference>
<evidence type="ECO:0000313" key="1">
    <source>
        <dbReference type="EMBL" id="REA60353.1"/>
    </source>
</evidence>
<dbReference type="AlphaFoldDB" id="A0A3D8Y9U7"/>
<comment type="caution">
    <text evidence="1">The sequence shown here is derived from an EMBL/GenBank/DDBJ whole genome shotgun (WGS) entry which is preliminary data.</text>
</comment>